<dbReference type="EMBL" id="BDCX01000007">
    <property type="protein sequence ID" value="GAT67587.1"/>
    <property type="molecule type" value="Genomic_DNA"/>
</dbReference>
<name>A0A171D3A7_9ACTN</name>
<feature type="transmembrane region" description="Helical" evidence="1">
    <location>
        <begin position="39"/>
        <end position="61"/>
    </location>
</feature>
<evidence type="ECO:0000256" key="1">
    <source>
        <dbReference type="SAM" id="Phobius"/>
    </source>
</evidence>
<comment type="caution">
    <text evidence="2">The sequence shown here is derived from an EMBL/GenBank/DDBJ whole genome shotgun (WGS) entry which is preliminary data.</text>
</comment>
<keyword evidence="3" id="KW-1185">Reference proteome</keyword>
<proteinExistence type="predicted"/>
<keyword evidence="1" id="KW-1133">Transmembrane helix</keyword>
<protein>
    <submittedName>
        <fullName evidence="2">Type VII secretion protein EccB</fullName>
    </submittedName>
</protein>
<organism evidence="2 3">
    <name type="scientific">Planomonospora sphaerica</name>
    <dbReference type="NCBI Taxonomy" id="161355"/>
    <lineage>
        <taxon>Bacteria</taxon>
        <taxon>Bacillati</taxon>
        <taxon>Actinomycetota</taxon>
        <taxon>Actinomycetes</taxon>
        <taxon>Streptosporangiales</taxon>
        <taxon>Streptosporangiaceae</taxon>
        <taxon>Planomonospora</taxon>
    </lineage>
</organism>
<dbReference type="OrthoDB" id="3847604at2"/>
<sequence length="479" mass="50210">MQTRRDLYQAYRLMTQRLGTALLQGEPDLPESPMRRYNVAMFCAVLAAVLVAVVFGVLGLLRPGGATALTEPGTVLVEEESGATFVYSAPQRRMIPVANVASARLLLGTQGAKVRTVTSASLARFARGTLVGIPGAPESLPAPDRLVRAPWSACVVEGTDATGGRRPYTSLIGGFEVGGRPIGQDSAMVVEEGGQTWMLWSNRRMRVASESVRALPEGGRRQVPAAWLNALPAGPDLRSPWIPGLGRAVRGPDGRGSAAGRVYTVPPAVGGPAKWYVLLSDGLASLTPVQADLLLQNPATKKAYGRAPVRAITLDAATANATRVSKTRLDSTGLPETMPKVIEPDPADPLCAVYSGTARGSAQATLTVESTVRIPAPPNERFDQATVDQVVLPPGSGALVGLLPGDGRLDAVRSLYLIGDQGRRHAIPSPEALQSLGYADGDVAPLPAHLVHLIPEGPALDPAAARVPVRVEQPAAARP</sequence>
<reference evidence="3" key="2">
    <citation type="submission" date="2016-04" db="EMBL/GenBank/DDBJ databases">
        <title>Planomonospora sphaerica JCM9374 whole genome shotgun sequence.</title>
        <authorList>
            <person name="Suzuki T."/>
            <person name="Dohra H."/>
            <person name="Kodani S."/>
        </authorList>
    </citation>
    <scope>NUCLEOTIDE SEQUENCE [LARGE SCALE GENOMIC DNA]</scope>
    <source>
        <strain evidence="3">JCM 9374</strain>
    </source>
</reference>
<dbReference type="Proteomes" id="UP000077701">
    <property type="component" value="Unassembled WGS sequence"/>
</dbReference>
<dbReference type="GO" id="GO:0005576">
    <property type="term" value="C:extracellular region"/>
    <property type="evidence" value="ECO:0007669"/>
    <property type="project" value="TreeGrafter"/>
</dbReference>
<dbReference type="RefSeq" id="WP_068897640.1">
    <property type="nucleotide sequence ID" value="NZ_BDCX01000007.1"/>
</dbReference>
<dbReference type="PANTHER" id="PTHR40765:SF2">
    <property type="entry name" value="ESX-2 SECRETION SYSTEM ATPASE ECCB2"/>
    <property type="match status" value="1"/>
</dbReference>
<evidence type="ECO:0000313" key="2">
    <source>
        <dbReference type="EMBL" id="GAT67587.1"/>
    </source>
</evidence>
<dbReference type="PANTHER" id="PTHR40765">
    <property type="entry name" value="ESX-2 SECRETION SYSTEM ATPASE ECCB2"/>
    <property type="match status" value="1"/>
</dbReference>
<dbReference type="InterPro" id="IPR044857">
    <property type="entry name" value="T7SS_EccB_R1"/>
</dbReference>
<keyword evidence="1" id="KW-0812">Transmembrane</keyword>
<gene>
    <name evidence="2" type="ORF">PS9374_03245</name>
</gene>
<dbReference type="Gene3D" id="3.30.2390.20">
    <property type="entry name" value="Type VII secretion system EccB, repeat 1 domain"/>
    <property type="match status" value="1"/>
</dbReference>
<dbReference type="Pfam" id="PF05108">
    <property type="entry name" value="T7SS_ESX1_EccB"/>
    <property type="match status" value="1"/>
</dbReference>
<reference evidence="2 3" key="1">
    <citation type="journal article" date="2016" name="Genome Announc.">
        <title>Draft Genome Sequence of Planomonospora sphaerica JCM9374, a Rare Actinomycete.</title>
        <authorList>
            <person name="Dohra H."/>
            <person name="Suzuki T."/>
            <person name="Inoue Y."/>
            <person name="Kodani S."/>
        </authorList>
    </citation>
    <scope>NUCLEOTIDE SEQUENCE [LARGE SCALE GENOMIC DNA]</scope>
    <source>
        <strain evidence="2 3">JCM 9374</strain>
    </source>
</reference>
<dbReference type="NCBIfam" id="TIGR03919">
    <property type="entry name" value="T7SS_EccB"/>
    <property type="match status" value="1"/>
</dbReference>
<dbReference type="InterPro" id="IPR007795">
    <property type="entry name" value="T7SS_EccB"/>
</dbReference>
<dbReference type="AlphaFoldDB" id="A0A171D3A7"/>
<keyword evidence="1" id="KW-0472">Membrane</keyword>
<accession>A0A171D3A7</accession>
<dbReference type="STRING" id="161355.PS9374_03245"/>
<evidence type="ECO:0000313" key="3">
    <source>
        <dbReference type="Proteomes" id="UP000077701"/>
    </source>
</evidence>